<evidence type="ECO:0000259" key="6">
    <source>
        <dbReference type="PROSITE" id="PS50157"/>
    </source>
</evidence>
<feature type="compositionally biased region" description="Basic and acidic residues" evidence="5">
    <location>
        <begin position="344"/>
        <end position="363"/>
    </location>
</feature>
<dbReference type="PROSITE" id="PS50157">
    <property type="entry name" value="ZINC_FINGER_C2H2_2"/>
    <property type="match status" value="2"/>
</dbReference>
<evidence type="ECO:0000256" key="3">
    <source>
        <dbReference type="ARBA" id="ARBA00022833"/>
    </source>
</evidence>
<dbReference type="InterPro" id="IPR036236">
    <property type="entry name" value="Znf_C2H2_sf"/>
</dbReference>
<evidence type="ECO:0000256" key="4">
    <source>
        <dbReference type="PROSITE-ProRule" id="PRU00042"/>
    </source>
</evidence>
<gene>
    <name evidence="7" type="ORF">GFSPODELE1_LOCUS3796</name>
</gene>
<dbReference type="SUPFAM" id="SSF57667">
    <property type="entry name" value="beta-beta-alpha zinc fingers"/>
    <property type="match status" value="1"/>
</dbReference>
<keyword evidence="1" id="KW-0479">Metal-binding</keyword>
<dbReference type="PROSITE" id="PS00028">
    <property type="entry name" value="ZINC_FINGER_C2H2_1"/>
    <property type="match status" value="2"/>
</dbReference>
<feature type="region of interest" description="Disordered" evidence="5">
    <location>
        <begin position="296"/>
        <end position="363"/>
    </location>
</feature>
<dbReference type="Pfam" id="PF00096">
    <property type="entry name" value="zf-C2H2"/>
    <property type="match status" value="2"/>
</dbReference>
<keyword evidence="3" id="KW-0862">Zinc</keyword>
<name>A0ABP1D490_9APHY</name>
<keyword evidence="2 4" id="KW-0863">Zinc-finger</keyword>
<sequence>MSFQPRQVSLPSFQEMFAEYTVPSNSGRPSDLSVNIALPRPQQAPRSSPYERHSERPSHSVQLQIREPSDHSRSNTLPGSHHPYPSFSRSLENPPIAEQPRLSANRSIPGGHDGASAAQYSFDVLRPHPFTSDLEHIASTSDVSSLSRGHQPYPAAYPARTALHSIPASNATFRVHIPSSARTQALQRGSPREGHRAENSPQEMNHNTYHSNPHGLVMSLPSEPSDEKKHCCPQCHKRFNRPSSLRIHVNTHTGVRPFECAFPGCSRRFNVNSNMRRHYRNHFAGRRKVSFTPIQSVHGSTLSPPLTRFTSASPVLSSPSPEPSDSERECSRSPSPELEWSDEEYGHDGDAQVHYHGPEDRYL</sequence>
<evidence type="ECO:0000313" key="7">
    <source>
        <dbReference type="EMBL" id="CAL1701872.1"/>
    </source>
</evidence>
<dbReference type="PANTHER" id="PTHR23235">
    <property type="entry name" value="KRUEPPEL-LIKE TRANSCRIPTION FACTOR"/>
    <property type="match status" value="1"/>
</dbReference>
<dbReference type="InterPro" id="IPR013087">
    <property type="entry name" value="Znf_C2H2_type"/>
</dbReference>
<reference evidence="8" key="1">
    <citation type="submission" date="2024-04" db="EMBL/GenBank/DDBJ databases">
        <authorList>
            <person name="Shaw F."/>
            <person name="Minotto A."/>
        </authorList>
    </citation>
    <scope>NUCLEOTIDE SEQUENCE [LARGE SCALE GENOMIC DNA]</scope>
</reference>
<evidence type="ECO:0000256" key="1">
    <source>
        <dbReference type="ARBA" id="ARBA00022723"/>
    </source>
</evidence>
<feature type="region of interest" description="Disordered" evidence="5">
    <location>
        <begin position="21"/>
        <end position="94"/>
    </location>
</feature>
<feature type="compositionally biased region" description="Polar residues" evidence="5">
    <location>
        <begin position="296"/>
        <end position="310"/>
    </location>
</feature>
<protein>
    <recommendedName>
        <fullName evidence="6">C2H2-type domain-containing protein</fullName>
    </recommendedName>
</protein>
<evidence type="ECO:0000256" key="5">
    <source>
        <dbReference type="SAM" id="MobiDB-lite"/>
    </source>
</evidence>
<evidence type="ECO:0000256" key="2">
    <source>
        <dbReference type="ARBA" id="ARBA00022771"/>
    </source>
</evidence>
<dbReference type="Proteomes" id="UP001497453">
    <property type="component" value="Chromosome 2"/>
</dbReference>
<dbReference type="SMART" id="SM00355">
    <property type="entry name" value="ZnF_C2H2"/>
    <property type="match status" value="2"/>
</dbReference>
<proteinExistence type="predicted"/>
<feature type="compositionally biased region" description="Basic and acidic residues" evidence="5">
    <location>
        <begin position="49"/>
        <end position="58"/>
    </location>
</feature>
<evidence type="ECO:0000313" key="8">
    <source>
        <dbReference type="Proteomes" id="UP001497453"/>
    </source>
</evidence>
<dbReference type="Gene3D" id="3.30.160.60">
    <property type="entry name" value="Classic Zinc Finger"/>
    <property type="match status" value="2"/>
</dbReference>
<keyword evidence="8" id="KW-1185">Reference proteome</keyword>
<feature type="region of interest" description="Disordered" evidence="5">
    <location>
        <begin position="180"/>
        <end position="205"/>
    </location>
</feature>
<dbReference type="EMBL" id="OZ037945">
    <property type="protein sequence ID" value="CAL1701872.1"/>
    <property type="molecule type" value="Genomic_DNA"/>
</dbReference>
<accession>A0ABP1D490</accession>
<feature type="domain" description="C2H2-type" evidence="6">
    <location>
        <begin position="230"/>
        <end position="257"/>
    </location>
</feature>
<feature type="domain" description="C2H2-type" evidence="6">
    <location>
        <begin position="258"/>
        <end position="287"/>
    </location>
</feature>
<organism evidence="7 8">
    <name type="scientific">Somion occarium</name>
    <dbReference type="NCBI Taxonomy" id="3059160"/>
    <lineage>
        <taxon>Eukaryota</taxon>
        <taxon>Fungi</taxon>
        <taxon>Dikarya</taxon>
        <taxon>Basidiomycota</taxon>
        <taxon>Agaricomycotina</taxon>
        <taxon>Agaricomycetes</taxon>
        <taxon>Polyporales</taxon>
        <taxon>Cerrenaceae</taxon>
        <taxon>Somion</taxon>
    </lineage>
</organism>